<comment type="subunit">
    <text evidence="1">Component of the lipopolysaccharide transport and assembly complex.</text>
</comment>
<keyword evidence="1" id="KW-0732">Signal</keyword>
<comment type="caution">
    <text evidence="1">Lacks conserved residue(s) required for the propagation of feature annotation.</text>
</comment>
<comment type="caution">
    <text evidence="3">The sequence shown here is derived from an EMBL/GenBank/DDBJ whole genome shotgun (WGS) entry which is preliminary data.</text>
</comment>
<dbReference type="RefSeq" id="WP_377830769.1">
    <property type="nucleotide sequence ID" value="NZ_JBHRSK010000001.1"/>
</dbReference>
<evidence type="ECO:0000313" key="4">
    <source>
        <dbReference type="Proteomes" id="UP001595443"/>
    </source>
</evidence>
<comment type="similarity">
    <text evidence="1">Belongs to the LptD family.</text>
</comment>
<dbReference type="PANTHER" id="PTHR30189">
    <property type="entry name" value="LPS-ASSEMBLY PROTEIN"/>
    <property type="match status" value="1"/>
</dbReference>
<dbReference type="InterPro" id="IPR050218">
    <property type="entry name" value="LptD"/>
</dbReference>
<protein>
    <recommendedName>
        <fullName evidence="1">LPS-assembly protein LptD</fullName>
    </recommendedName>
</protein>
<comment type="function">
    <text evidence="1">Involved in the assembly of lipopolysaccharide (LPS) at the surface of the outer membrane.</text>
</comment>
<gene>
    <name evidence="1" type="primary">lptD</name>
    <name evidence="3" type="ORF">ACFOES_00415</name>
</gene>
<accession>A0ABV7ABX0</accession>
<proteinExistence type="inferred from homology"/>
<keyword evidence="4" id="KW-1185">Reference proteome</keyword>
<keyword evidence="1" id="KW-0472">Membrane</keyword>
<evidence type="ECO:0000259" key="2">
    <source>
        <dbReference type="Pfam" id="PF04453"/>
    </source>
</evidence>
<sequence length="737" mass="80370">MTTAAPLRPRGFRAARLASALGLGLAALTPLGGSLGASPAAAQSADAAAPPATLVADSVKVGTDRNLIADGHVEVLYQGTRMTASRVVYDRTGDRLTIDGPIRITDANGTVLRADSAELSRDLRNGLLRSARMVLDQQLQLAARQITRVDGRYSELSRTVVSSCEVCAGHPRPLWEIRAARVVYDQQERQIYFSNATLRLGGVPVFYLPRLRMPDPTLKRATGFLTPKFRNTSLLGAGVRLPYFIAIGDHRDLTLTPYLSNSRTTTLGLRYRQAFVNGRITATGALGRDDILPGETRGYLFADGSFALRDGYTLSFNLETVSDAAYLLDYGLPSKDRLQSDIELSRTRRDQYISTRLLAFRSLRAGEDNATLPGPVAVYTQIRRFRPALIGGQAQLSFQGFGLARRATSDPTNTGKARDMTRASVKLDWRRNWVTRPGIVVSAIAQARGDIYAIAQDPNWADSIGRIAPAAALELRWPWVKAGRNGASQVIEPVIQLILAPKSVSAAPNEDSTLVEFDEGNLWALNRFAGYDAIEQGPRANVGLRWTRQSADGWNLGVVAGRVFRAVDKAQFSTGSGLGGAKSNWLTAVQLKTPNGLSLIGRALFDNNFSVTKNEVRLGWAGDRLNFGTSYVWLVPDPTENRLTKTAEWALDADWNFRGNWTGSVAWRYDFEAERATSAGLNLNWRNECLSVDLSLSRRFTSSTSVSATTDFGLSVDLIGISGRARGTGAYRRSCSG</sequence>
<keyword evidence="1" id="KW-0998">Cell outer membrane</keyword>
<organism evidence="3 4">
    <name type="scientific">Acidimangrovimonas pyrenivorans</name>
    <dbReference type="NCBI Taxonomy" id="2030798"/>
    <lineage>
        <taxon>Bacteria</taxon>
        <taxon>Pseudomonadati</taxon>
        <taxon>Pseudomonadota</taxon>
        <taxon>Alphaproteobacteria</taxon>
        <taxon>Rhodobacterales</taxon>
        <taxon>Paracoccaceae</taxon>
        <taxon>Acidimangrovimonas</taxon>
    </lineage>
</organism>
<dbReference type="EMBL" id="JBHRSK010000001">
    <property type="protein sequence ID" value="MFC2966546.1"/>
    <property type="molecule type" value="Genomic_DNA"/>
</dbReference>
<reference evidence="4" key="1">
    <citation type="journal article" date="2019" name="Int. J. Syst. Evol. Microbiol.">
        <title>The Global Catalogue of Microorganisms (GCM) 10K type strain sequencing project: providing services to taxonomists for standard genome sequencing and annotation.</title>
        <authorList>
            <consortium name="The Broad Institute Genomics Platform"/>
            <consortium name="The Broad Institute Genome Sequencing Center for Infectious Disease"/>
            <person name="Wu L."/>
            <person name="Ma J."/>
        </authorList>
    </citation>
    <scope>NUCLEOTIDE SEQUENCE [LARGE SCALE GENOMIC DNA]</scope>
    <source>
        <strain evidence="4">KCTC 62192</strain>
    </source>
</reference>
<dbReference type="Proteomes" id="UP001595443">
    <property type="component" value="Unassembled WGS sequence"/>
</dbReference>
<dbReference type="PANTHER" id="PTHR30189:SF1">
    <property type="entry name" value="LPS-ASSEMBLY PROTEIN LPTD"/>
    <property type="match status" value="1"/>
</dbReference>
<comment type="subcellular location">
    <subcellularLocation>
        <location evidence="1">Cell outer membrane</location>
    </subcellularLocation>
</comment>
<evidence type="ECO:0000256" key="1">
    <source>
        <dbReference type="HAMAP-Rule" id="MF_01411"/>
    </source>
</evidence>
<dbReference type="InterPro" id="IPR020889">
    <property type="entry name" value="LipoPS_assembly_LptD"/>
</dbReference>
<feature type="domain" description="LptD C-terminal" evidence="2">
    <location>
        <begin position="296"/>
        <end position="645"/>
    </location>
</feature>
<dbReference type="HAMAP" id="MF_01411">
    <property type="entry name" value="LPS_assembly_LptD"/>
    <property type="match status" value="1"/>
</dbReference>
<name>A0ABV7ABX0_9RHOB</name>
<dbReference type="Pfam" id="PF04453">
    <property type="entry name" value="LptD"/>
    <property type="match status" value="1"/>
</dbReference>
<dbReference type="InterPro" id="IPR007543">
    <property type="entry name" value="LptD_C"/>
</dbReference>
<evidence type="ECO:0000313" key="3">
    <source>
        <dbReference type="EMBL" id="MFC2966546.1"/>
    </source>
</evidence>